<dbReference type="RefSeq" id="WP_044391544.1">
    <property type="nucleotide sequence ID" value="NZ_JXIQ01000024.1"/>
</dbReference>
<proteinExistence type="predicted"/>
<protein>
    <recommendedName>
        <fullName evidence="3">Asp23/Gls24 family envelope stress response protein</fullName>
    </recommendedName>
</protein>
<dbReference type="AlphaFoldDB" id="A0A0D6ZCZ9"/>
<gene>
    <name evidence="1" type="ORF">UB32_04420</name>
</gene>
<dbReference type="EMBL" id="JXIQ01000024">
    <property type="protein sequence ID" value="KIY23165.1"/>
    <property type="molecule type" value="Genomic_DNA"/>
</dbReference>
<evidence type="ECO:0008006" key="3">
    <source>
        <dbReference type="Google" id="ProtNLM"/>
    </source>
</evidence>
<dbReference type="PATRIC" id="fig|285983.3.peg.3364"/>
<reference evidence="1 2" key="1">
    <citation type="submission" date="2015-01" db="EMBL/GenBank/DDBJ databases">
        <title>Draft genome sequences of the supercritical CO2 tolerant bacteria Bacillus subterraneus MITOT1 and Bacillus cereus MIT0214.</title>
        <authorList>
            <person name="Peet K.C."/>
            <person name="Thompson J.R."/>
        </authorList>
    </citation>
    <scope>NUCLEOTIDE SEQUENCE [LARGE SCALE GENOMIC DNA]</scope>
    <source>
        <strain evidence="1 2">MITOT1</strain>
    </source>
</reference>
<evidence type="ECO:0000313" key="2">
    <source>
        <dbReference type="Proteomes" id="UP000032512"/>
    </source>
</evidence>
<dbReference type="Proteomes" id="UP000032512">
    <property type="component" value="Unassembled WGS sequence"/>
</dbReference>
<sequence>MKISENILPAQFGDVSQAIFAIVHANIHETGWQQHSAIQIPVFRKGAFSDKGVSCELEQGKVTIKVFVQAMLGEQSVYHSAMELQRCIAEEIILYTSLLPRKIDVIVTGVKAKKTQ</sequence>
<evidence type="ECO:0000313" key="1">
    <source>
        <dbReference type="EMBL" id="KIY23165.1"/>
    </source>
</evidence>
<name>A0A0D6ZCZ9_9BACI</name>
<comment type="caution">
    <text evidence="1">The sequence shown here is derived from an EMBL/GenBank/DDBJ whole genome shotgun (WGS) entry which is preliminary data.</text>
</comment>
<accession>A0A0D6ZCZ9</accession>
<keyword evidence="2" id="KW-1185">Reference proteome</keyword>
<organism evidence="1 2">
    <name type="scientific">Mesobacillus subterraneus</name>
    <dbReference type="NCBI Taxonomy" id="285983"/>
    <lineage>
        <taxon>Bacteria</taxon>
        <taxon>Bacillati</taxon>
        <taxon>Bacillota</taxon>
        <taxon>Bacilli</taxon>
        <taxon>Bacillales</taxon>
        <taxon>Bacillaceae</taxon>
        <taxon>Mesobacillus</taxon>
    </lineage>
</organism>
<dbReference type="OrthoDB" id="2878230at2"/>